<feature type="compositionally biased region" description="Low complexity" evidence="1">
    <location>
        <begin position="449"/>
        <end position="463"/>
    </location>
</feature>
<evidence type="ECO:0000256" key="2">
    <source>
        <dbReference type="SAM" id="Phobius"/>
    </source>
</evidence>
<keyword evidence="2" id="KW-0472">Membrane</keyword>
<evidence type="ECO:0000313" key="4">
    <source>
        <dbReference type="Proteomes" id="UP000037035"/>
    </source>
</evidence>
<keyword evidence="4" id="KW-1185">Reference proteome</keyword>
<sequence length="518" mass="57909">MDAADYHSAPPRVVSTFFFSFFSGSCVLFSHFQLFSISFFLLLWDCVLLNRNDRRWVGVCSQTRFYIPHINAENLRRLPNCQERYLISHFYISQSVSRRDHLTNAAADCSVRERLQVSSTFITINFFLMSLLLSPPTMPEIVSSGTVSYWCCEGAALGGGALLHSFPLLSFLNFFLSLGTIKQETKKIINRYVLLPFDLSFISFSSSLTIEHRHMMTKCSTAINITQGLRFSYTHYLIHNLSLFSPSKFDYPEPVDLHSKLSAMPILIHKPISTAFPFRSRRTSSPTHCHHHQQQQQQLTDTNNHQLIIKPSSASLTQIYKQKPGFSHLAKLHANMSSSSHCLASSSSSSSTTATTTTLNPTIPSNRSNSSTTNHLHPLLLPPPLEISLSWESLNPTLPLSQPRLAPTSHLHSHPTHRITSPSLISIDHHSDSSSHLTLTSEPSSNTKTSNSHTPWPSHSPTPDIELNLSYNSSPSLFNGLSYCHQHSDSRPTRPPAAASPVIPSSTGKILLYTQNFL</sequence>
<dbReference type="VEuPathDB" id="FungiDB:VP01_1935g3"/>
<comment type="caution">
    <text evidence="3">The sequence shown here is derived from an EMBL/GenBank/DDBJ whole genome shotgun (WGS) entry which is preliminary data.</text>
</comment>
<feature type="transmembrane region" description="Helical" evidence="2">
    <location>
        <begin position="188"/>
        <end position="210"/>
    </location>
</feature>
<evidence type="ECO:0000256" key="1">
    <source>
        <dbReference type="SAM" id="MobiDB-lite"/>
    </source>
</evidence>
<keyword evidence="2" id="KW-0812">Transmembrane</keyword>
<accession>A0A0L6VCE9</accession>
<keyword evidence="2" id="KW-1133">Transmembrane helix</keyword>
<name>A0A0L6VCE9_9BASI</name>
<organism evidence="3 4">
    <name type="scientific">Puccinia sorghi</name>
    <dbReference type="NCBI Taxonomy" id="27349"/>
    <lineage>
        <taxon>Eukaryota</taxon>
        <taxon>Fungi</taxon>
        <taxon>Dikarya</taxon>
        <taxon>Basidiomycota</taxon>
        <taxon>Pucciniomycotina</taxon>
        <taxon>Pucciniomycetes</taxon>
        <taxon>Pucciniales</taxon>
        <taxon>Pucciniaceae</taxon>
        <taxon>Puccinia</taxon>
    </lineage>
</organism>
<proteinExistence type="predicted"/>
<feature type="region of interest" description="Disordered" evidence="1">
    <location>
        <begin position="280"/>
        <end position="301"/>
    </location>
</feature>
<dbReference type="AlphaFoldDB" id="A0A0L6VCE9"/>
<protein>
    <submittedName>
        <fullName evidence="3">Uncharacterized protein</fullName>
    </submittedName>
</protein>
<dbReference type="EMBL" id="LAVV01006765">
    <property type="protein sequence ID" value="KNZ58408.1"/>
    <property type="molecule type" value="Genomic_DNA"/>
</dbReference>
<feature type="compositionally biased region" description="Low complexity" evidence="1">
    <location>
        <begin position="340"/>
        <end position="359"/>
    </location>
</feature>
<feature type="region of interest" description="Disordered" evidence="1">
    <location>
        <begin position="340"/>
        <end position="377"/>
    </location>
</feature>
<evidence type="ECO:0000313" key="3">
    <source>
        <dbReference type="EMBL" id="KNZ58408.1"/>
    </source>
</evidence>
<feature type="transmembrane region" description="Helical" evidence="2">
    <location>
        <begin position="115"/>
        <end position="134"/>
    </location>
</feature>
<gene>
    <name evidence="3" type="ORF">VP01_1935g3</name>
</gene>
<feature type="region of interest" description="Disordered" evidence="1">
    <location>
        <begin position="426"/>
        <end position="467"/>
    </location>
</feature>
<dbReference type="Proteomes" id="UP000037035">
    <property type="component" value="Unassembled WGS sequence"/>
</dbReference>
<feature type="compositionally biased region" description="Polar residues" evidence="1">
    <location>
        <begin position="360"/>
        <end position="374"/>
    </location>
</feature>
<reference evidence="3 4" key="1">
    <citation type="submission" date="2015-08" db="EMBL/GenBank/DDBJ databases">
        <title>Next Generation Sequencing and Analysis of the Genome of Puccinia sorghi L Schw, the Causal Agent of Maize Common Rust.</title>
        <authorList>
            <person name="Rochi L."/>
            <person name="Burguener G."/>
            <person name="Darino M."/>
            <person name="Turjanski A."/>
            <person name="Kreff E."/>
            <person name="Dieguez M.J."/>
            <person name="Sacco F."/>
        </authorList>
    </citation>
    <scope>NUCLEOTIDE SEQUENCE [LARGE SCALE GENOMIC DNA]</scope>
    <source>
        <strain evidence="3 4">RO10H11247</strain>
    </source>
</reference>
<feature type="transmembrane region" description="Helical" evidence="2">
    <location>
        <begin position="17"/>
        <end position="44"/>
    </location>
</feature>
<feature type="transmembrane region" description="Helical" evidence="2">
    <location>
        <begin position="154"/>
        <end position="176"/>
    </location>
</feature>